<evidence type="ECO:0000256" key="1">
    <source>
        <dbReference type="SAM" id="MobiDB-lite"/>
    </source>
</evidence>
<dbReference type="EMBL" id="GL193740">
    <property type="protein sequence ID" value="EFB27912.1"/>
    <property type="molecule type" value="Genomic_DNA"/>
</dbReference>
<feature type="non-terminal residue" evidence="2">
    <location>
        <position position="182"/>
    </location>
</feature>
<evidence type="ECO:0000313" key="2">
    <source>
        <dbReference type="EMBL" id="EFB27912.1"/>
    </source>
</evidence>
<sequence>IRYLSAVSSHGTQSFLPKLCIEASFQNVAVGRYNRSALGNLHLMIDWKNDGESEEHQRYHEGLFQTETTVRSMNLTAQNAEGYKTLWKTSLLKSATSEKQCLSVSKGSNQMVKHTYLENENLENLESCLLHAENNYLNHFESRIGLTSESNISENQRFKNEEQSAKWDPFERSFTEKSTLQD</sequence>
<organism evidence="2">
    <name type="scientific">Ailuropoda melanoleuca</name>
    <name type="common">Giant panda</name>
    <dbReference type="NCBI Taxonomy" id="9646"/>
    <lineage>
        <taxon>Eukaryota</taxon>
        <taxon>Metazoa</taxon>
        <taxon>Chordata</taxon>
        <taxon>Craniata</taxon>
        <taxon>Vertebrata</taxon>
        <taxon>Euteleostomi</taxon>
        <taxon>Mammalia</taxon>
        <taxon>Eutheria</taxon>
        <taxon>Laurasiatheria</taxon>
        <taxon>Carnivora</taxon>
        <taxon>Caniformia</taxon>
        <taxon>Ursidae</taxon>
        <taxon>Ailuropoda</taxon>
    </lineage>
</organism>
<dbReference type="InParanoid" id="D2HYV8"/>
<name>D2HYV8_AILME</name>
<gene>
    <name evidence="2" type="ORF">PANDA_017949</name>
</gene>
<proteinExistence type="predicted"/>
<dbReference type="AlphaFoldDB" id="D2HYV8"/>
<reference evidence="2" key="1">
    <citation type="journal article" date="2010" name="Nature">
        <title>The sequence and de novo assembly of the giant panda genome.</title>
        <authorList>
            <person name="Li R."/>
            <person name="Fan W."/>
            <person name="Tian G."/>
            <person name="Zhu H."/>
            <person name="He L."/>
            <person name="Cai J."/>
            <person name="Huang Q."/>
            <person name="Cai Q."/>
            <person name="Li B."/>
            <person name="Bai Y."/>
            <person name="Zhang Z."/>
            <person name="Zhang Y."/>
            <person name="Wang W."/>
            <person name="Li J."/>
            <person name="Wei F."/>
            <person name="Li H."/>
            <person name="Jian M."/>
            <person name="Li J."/>
            <person name="Zhang Z."/>
            <person name="Nielsen R."/>
            <person name="Li D."/>
            <person name="Gu W."/>
            <person name="Yang Z."/>
            <person name="Xuan Z."/>
            <person name="Ryder O.A."/>
            <person name="Leung F.C."/>
            <person name="Zhou Y."/>
            <person name="Cao J."/>
            <person name="Sun X."/>
            <person name="Fu Y."/>
            <person name="Fang X."/>
            <person name="Guo X."/>
            <person name="Wang B."/>
            <person name="Hou R."/>
            <person name="Shen F."/>
            <person name="Mu B."/>
            <person name="Ni P."/>
            <person name="Lin R."/>
            <person name="Qian W."/>
            <person name="Wang G."/>
            <person name="Yu C."/>
            <person name="Nie W."/>
            <person name="Wang J."/>
            <person name="Wu Z."/>
            <person name="Liang H."/>
            <person name="Min J."/>
            <person name="Wu Q."/>
            <person name="Cheng S."/>
            <person name="Ruan J."/>
            <person name="Wang M."/>
            <person name="Shi Z."/>
            <person name="Wen M."/>
            <person name="Liu B."/>
            <person name="Ren X."/>
            <person name="Zheng H."/>
            <person name="Dong D."/>
            <person name="Cook K."/>
            <person name="Shan G."/>
            <person name="Zhang H."/>
            <person name="Kosiol C."/>
            <person name="Xie X."/>
            <person name="Lu Z."/>
            <person name="Zheng H."/>
            <person name="Li Y."/>
            <person name="Steiner C.C."/>
            <person name="Lam T.T."/>
            <person name="Lin S."/>
            <person name="Zhang Q."/>
            <person name="Li G."/>
            <person name="Tian J."/>
            <person name="Gong T."/>
            <person name="Liu H."/>
            <person name="Zhang D."/>
            <person name="Fang L."/>
            <person name="Ye C."/>
            <person name="Zhang J."/>
            <person name="Hu W."/>
            <person name="Xu A."/>
            <person name="Ren Y."/>
            <person name="Zhang G."/>
            <person name="Bruford M.W."/>
            <person name="Li Q."/>
            <person name="Ma L."/>
            <person name="Guo Y."/>
            <person name="An N."/>
            <person name="Hu Y."/>
            <person name="Zheng Y."/>
            <person name="Shi Y."/>
            <person name="Li Z."/>
            <person name="Liu Q."/>
            <person name="Chen Y."/>
            <person name="Zhao J."/>
            <person name="Qu N."/>
            <person name="Zhao S."/>
            <person name="Tian F."/>
            <person name="Wang X."/>
            <person name="Wang H."/>
            <person name="Xu L."/>
            <person name="Liu X."/>
            <person name="Vinar T."/>
            <person name="Wang Y."/>
            <person name="Lam T.W."/>
            <person name="Yiu S.M."/>
            <person name="Liu S."/>
            <person name="Zhang H."/>
            <person name="Li D."/>
            <person name="Huang Y."/>
            <person name="Wang X."/>
            <person name="Yang G."/>
            <person name="Jiang Z."/>
            <person name="Wang J."/>
            <person name="Qin N."/>
            <person name="Li L."/>
            <person name="Li J."/>
            <person name="Bolund L."/>
            <person name="Kristiansen K."/>
            <person name="Wong G.K."/>
            <person name="Olson M."/>
            <person name="Zhang X."/>
            <person name="Li S."/>
            <person name="Yang H."/>
            <person name="Wang J."/>
            <person name="Wang J."/>
        </authorList>
    </citation>
    <scope>NUCLEOTIDE SEQUENCE [LARGE SCALE GENOMIC DNA]</scope>
</reference>
<feature type="region of interest" description="Disordered" evidence="1">
    <location>
        <begin position="153"/>
        <end position="182"/>
    </location>
</feature>
<feature type="non-terminal residue" evidence="2">
    <location>
        <position position="1"/>
    </location>
</feature>
<feature type="compositionally biased region" description="Basic and acidic residues" evidence="1">
    <location>
        <begin position="156"/>
        <end position="175"/>
    </location>
</feature>
<accession>D2HYV8</accession>
<protein>
    <submittedName>
        <fullName evidence="2">Uncharacterized protein</fullName>
    </submittedName>
</protein>